<evidence type="ECO:0000313" key="2">
    <source>
        <dbReference type="WBParaSite" id="TMUE_1000005841.1"/>
    </source>
</evidence>
<organism evidence="1 2">
    <name type="scientific">Trichuris muris</name>
    <name type="common">Mouse whipworm</name>
    <dbReference type="NCBI Taxonomy" id="70415"/>
    <lineage>
        <taxon>Eukaryota</taxon>
        <taxon>Metazoa</taxon>
        <taxon>Ecdysozoa</taxon>
        <taxon>Nematoda</taxon>
        <taxon>Enoplea</taxon>
        <taxon>Dorylaimia</taxon>
        <taxon>Trichinellida</taxon>
        <taxon>Trichuridae</taxon>
        <taxon>Trichuris</taxon>
    </lineage>
</organism>
<dbReference type="Proteomes" id="UP000046395">
    <property type="component" value="Unassembled WGS sequence"/>
</dbReference>
<keyword evidence="1" id="KW-1185">Reference proteome</keyword>
<proteinExistence type="predicted"/>
<dbReference type="AlphaFoldDB" id="A0A5S6QEP0"/>
<accession>A0A5S6QEP0</accession>
<protein>
    <submittedName>
        <fullName evidence="2">Nuclear receptor domain-containing protein</fullName>
    </submittedName>
</protein>
<name>A0A5S6QEP0_TRIMR</name>
<evidence type="ECO:0000313" key="1">
    <source>
        <dbReference type="Proteomes" id="UP000046395"/>
    </source>
</evidence>
<sequence length="74" mass="8599">MCRMLCQQFGGKLNGNDDTACSNCKRRRFQEFFARQCCRNGRWRCQRLLADKLVGNCALQLEPDNSAALRQRQV</sequence>
<reference evidence="2" key="1">
    <citation type="submission" date="2019-12" db="UniProtKB">
        <authorList>
            <consortium name="WormBaseParasite"/>
        </authorList>
    </citation>
    <scope>IDENTIFICATION</scope>
</reference>
<dbReference type="WBParaSite" id="TMUE_1000005841.1">
    <property type="protein sequence ID" value="TMUE_1000005841.1"/>
    <property type="gene ID" value="WBGene00290942"/>
</dbReference>